<evidence type="ECO:0000313" key="4">
    <source>
        <dbReference type="Proteomes" id="UP000016646"/>
    </source>
</evidence>
<evidence type="ECO:0000313" key="1">
    <source>
        <dbReference type="EMBL" id="ERF61413.1"/>
    </source>
</evidence>
<dbReference type="RefSeq" id="WP_021329715.1">
    <property type="nucleotide sequence ID" value="NZ_AUZJ01000013.1"/>
</dbReference>
<comment type="caution">
    <text evidence="1">The sequence shown here is derived from an EMBL/GenBank/DDBJ whole genome shotgun (WGS) entry which is preliminary data.</text>
</comment>
<dbReference type="STRING" id="1125725.HMPREF1325_2220"/>
<dbReference type="PATRIC" id="fig|1125725.3.peg.669"/>
<evidence type="ECO:0000313" key="2">
    <source>
        <dbReference type="EMBL" id="ERK04554.1"/>
    </source>
</evidence>
<dbReference type="InterPro" id="IPR029063">
    <property type="entry name" value="SAM-dependent_MTases_sf"/>
</dbReference>
<evidence type="ECO:0008006" key="5">
    <source>
        <dbReference type="Google" id="ProtNLM"/>
    </source>
</evidence>
<organism evidence="1 3">
    <name type="scientific">Treponema socranskii subsp. socranskii VPI DR56BR1116 = ATCC 35536</name>
    <dbReference type="NCBI Taxonomy" id="1125725"/>
    <lineage>
        <taxon>Bacteria</taxon>
        <taxon>Pseudomonadati</taxon>
        <taxon>Spirochaetota</taxon>
        <taxon>Spirochaetia</taxon>
        <taxon>Spirochaetales</taxon>
        <taxon>Treponemataceae</taxon>
        <taxon>Treponema</taxon>
    </lineage>
</organism>
<evidence type="ECO:0000313" key="3">
    <source>
        <dbReference type="Proteomes" id="UP000016412"/>
    </source>
</evidence>
<reference evidence="3 4" key="1">
    <citation type="submission" date="2013-08" db="EMBL/GenBank/DDBJ databases">
        <authorList>
            <person name="Durkin A.S."/>
            <person name="Haft D.R."/>
            <person name="McCorrison J."/>
            <person name="Torralba M."/>
            <person name="Gillis M."/>
            <person name="Haft D.H."/>
            <person name="Methe B."/>
            <person name="Sutton G."/>
            <person name="Nelson K.E."/>
        </authorList>
    </citation>
    <scope>NUCLEOTIDE SEQUENCE [LARGE SCALE GENOMIC DNA]</scope>
    <source>
        <strain evidence="2 4">ATCC 35536</strain>
        <strain evidence="1 3">VPI DR56BR1116</strain>
    </source>
</reference>
<dbReference type="Proteomes" id="UP000016412">
    <property type="component" value="Unassembled WGS sequence"/>
</dbReference>
<protein>
    <recommendedName>
        <fullName evidence="5">Methyltransferase domain protein</fullName>
    </recommendedName>
</protein>
<sequence length="104" mass="11842">MLKRYPQAEVTGLDYSAISVKKSQEVNADAVQNGRCRIVQGGVFMVVNEADGKNKADEKWTTIIDGMKIYGKEELERYLREAGFTRIETYRSEGKHRLTVRAVK</sequence>
<dbReference type="CDD" id="cd02440">
    <property type="entry name" value="AdoMet_MTases"/>
    <property type="match status" value="1"/>
</dbReference>
<dbReference type="eggNOG" id="COG2226">
    <property type="taxonomic scope" value="Bacteria"/>
</dbReference>
<dbReference type="AlphaFoldDB" id="U2MZF7"/>
<proteinExistence type="predicted"/>
<name>U2MZF7_TRESO</name>
<dbReference type="EMBL" id="AUZJ01000013">
    <property type="protein sequence ID" value="ERF61413.1"/>
    <property type="molecule type" value="Genomic_DNA"/>
</dbReference>
<keyword evidence="4" id="KW-1185">Reference proteome</keyword>
<dbReference type="SUPFAM" id="SSF53335">
    <property type="entry name" value="S-adenosyl-L-methionine-dependent methyltransferases"/>
    <property type="match status" value="1"/>
</dbReference>
<gene>
    <name evidence="2" type="ORF">HMPREF0860_0735</name>
    <name evidence="1" type="ORF">HMPREF1325_2220</name>
</gene>
<dbReference type="EMBL" id="AVQI01000020">
    <property type="protein sequence ID" value="ERK04554.1"/>
    <property type="molecule type" value="Genomic_DNA"/>
</dbReference>
<accession>U2MZF7</accession>
<dbReference type="Proteomes" id="UP000016646">
    <property type="component" value="Unassembled WGS sequence"/>
</dbReference>